<feature type="signal peptide" evidence="2">
    <location>
        <begin position="1"/>
        <end position="19"/>
    </location>
</feature>
<reference evidence="3" key="1">
    <citation type="submission" date="2022-03" db="EMBL/GenBank/DDBJ databases">
        <authorList>
            <person name="Martin H S."/>
        </authorList>
    </citation>
    <scope>NUCLEOTIDE SEQUENCE</scope>
</reference>
<name>A0ABN8IEC4_9NEOP</name>
<sequence>MKFLNILLLTFLCVQITLAQDDGDDDDGGDDRNAQSSTDTSSSSNEVDFDENNDNLSSSETGTSESDDDLNEGPSESYSVFEKVISHGTDRIKTAVKDFRNIKRGIRDFFHDF</sequence>
<evidence type="ECO:0000256" key="2">
    <source>
        <dbReference type="SAM" id="SignalP"/>
    </source>
</evidence>
<protein>
    <recommendedName>
        <fullName evidence="5">Secreted protein</fullName>
    </recommendedName>
</protein>
<dbReference type="Proteomes" id="UP000837857">
    <property type="component" value="Chromosome 22"/>
</dbReference>
<keyword evidence="2" id="KW-0732">Signal</keyword>
<feature type="chain" id="PRO_5045705668" description="Secreted protein" evidence="2">
    <location>
        <begin position="20"/>
        <end position="113"/>
    </location>
</feature>
<proteinExistence type="predicted"/>
<evidence type="ECO:0000313" key="3">
    <source>
        <dbReference type="EMBL" id="CAH2055724.1"/>
    </source>
</evidence>
<feature type="non-terminal residue" evidence="3">
    <location>
        <position position="113"/>
    </location>
</feature>
<organism evidence="3 4">
    <name type="scientific">Iphiclides podalirius</name>
    <name type="common">scarce swallowtail</name>
    <dbReference type="NCBI Taxonomy" id="110791"/>
    <lineage>
        <taxon>Eukaryota</taxon>
        <taxon>Metazoa</taxon>
        <taxon>Ecdysozoa</taxon>
        <taxon>Arthropoda</taxon>
        <taxon>Hexapoda</taxon>
        <taxon>Insecta</taxon>
        <taxon>Pterygota</taxon>
        <taxon>Neoptera</taxon>
        <taxon>Endopterygota</taxon>
        <taxon>Lepidoptera</taxon>
        <taxon>Glossata</taxon>
        <taxon>Ditrysia</taxon>
        <taxon>Papilionoidea</taxon>
        <taxon>Papilionidae</taxon>
        <taxon>Papilioninae</taxon>
        <taxon>Iphiclides</taxon>
    </lineage>
</organism>
<dbReference type="EMBL" id="OW152834">
    <property type="protein sequence ID" value="CAH2055724.1"/>
    <property type="molecule type" value="Genomic_DNA"/>
</dbReference>
<gene>
    <name evidence="3" type="ORF">IPOD504_LOCUS9046</name>
</gene>
<feature type="region of interest" description="Disordered" evidence="1">
    <location>
        <begin position="22"/>
        <end position="79"/>
    </location>
</feature>
<keyword evidence="4" id="KW-1185">Reference proteome</keyword>
<evidence type="ECO:0000313" key="4">
    <source>
        <dbReference type="Proteomes" id="UP000837857"/>
    </source>
</evidence>
<evidence type="ECO:0008006" key="5">
    <source>
        <dbReference type="Google" id="ProtNLM"/>
    </source>
</evidence>
<evidence type="ECO:0000256" key="1">
    <source>
        <dbReference type="SAM" id="MobiDB-lite"/>
    </source>
</evidence>
<accession>A0ABN8IEC4</accession>